<feature type="compositionally biased region" description="Basic and acidic residues" evidence="1">
    <location>
        <begin position="38"/>
        <end position="47"/>
    </location>
</feature>
<dbReference type="EMBL" id="NBAG03000320">
    <property type="protein sequence ID" value="PNI40969.1"/>
    <property type="molecule type" value="Genomic_DNA"/>
</dbReference>
<feature type="non-terminal residue" evidence="2">
    <location>
        <position position="1"/>
    </location>
</feature>
<evidence type="ECO:0000313" key="3">
    <source>
        <dbReference type="Proteomes" id="UP000236370"/>
    </source>
</evidence>
<dbReference type="AlphaFoldDB" id="A0A2J8L133"/>
<dbReference type="Proteomes" id="UP000236370">
    <property type="component" value="Unassembled WGS sequence"/>
</dbReference>
<evidence type="ECO:0000256" key="1">
    <source>
        <dbReference type="SAM" id="MobiDB-lite"/>
    </source>
</evidence>
<sequence>ALRVTRVSRFGLRTNAAFFAAACSPCLACGSLPSGRGPQERFGEEGGRGLTKRAPRWAQAW</sequence>
<reference evidence="2 3" key="1">
    <citation type="submission" date="2017-12" db="EMBL/GenBank/DDBJ databases">
        <title>High-resolution comparative analysis of great ape genomes.</title>
        <authorList>
            <person name="Pollen A."/>
            <person name="Hastie A."/>
            <person name="Hormozdiari F."/>
            <person name="Dougherty M."/>
            <person name="Liu R."/>
            <person name="Chaisson M."/>
            <person name="Hoppe E."/>
            <person name="Hill C."/>
            <person name="Pang A."/>
            <person name="Hillier L."/>
            <person name="Baker C."/>
            <person name="Armstrong J."/>
            <person name="Shendure J."/>
            <person name="Paten B."/>
            <person name="Wilson R."/>
            <person name="Chao H."/>
            <person name="Schneider V."/>
            <person name="Ventura M."/>
            <person name="Kronenberg Z."/>
            <person name="Murali S."/>
            <person name="Gordon D."/>
            <person name="Cantsilieris S."/>
            <person name="Munson K."/>
            <person name="Nelson B."/>
            <person name="Raja A."/>
            <person name="Underwood J."/>
            <person name="Diekhans M."/>
            <person name="Fiddes I."/>
            <person name="Haussler D."/>
            <person name="Eichler E."/>
        </authorList>
    </citation>
    <scope>NUCLEOTIDE SEQUENCE [LARGE SCALE GENOMIC DNA]</scope>
    <source>
        <strain evidence="2">Yerkes chimp pedigree #C0471</strain>
    </source>
</reference>
<accession>A0A2J8L133</accession>
<name>A0A2J8L133_PANTR</name>
<organism evidence="2 3">
    <name type="scientific">Pan troglodytes</name>
    <name type="common">Chimpanzee</name>
    <dbReference type="NCBI Taxonomy" id="9598"/>
    <lineage>
        <taxon>Eukaryota</taxon>
        <taxon>Metazoa</taxon>
        <taxon>Chordata</taxon>
        <taxon>Craniata</taxon>
        <taxon>Vertebrata</taxon>
        <taxon>Euteleostomi</taxon>
        <taxon>Mammalia</taxon>
        <taxon>Eutheria</taxon>
        <taxon>Euarchontoglires</taxon>
        <taxon>Primates</taxon>
        <taxon>Haplorrhini</taxon>
        <taxon>Catarrhini</taxon>
        <taxon>Hominidae</taxon>
        <taxon>Pan</taxon>
    </lineage>
</organism>
<comment type="caution">
    <text evidence="2">The sequence shown here is derived from an EMBL/GenBank/DDBJ whole genome shotgun (WGS) entry which is preliminary data.</text>
</comment>
<proteinExistence type="predicted"/>
<protein>
    <submittedName>
        <fullName evidence="2">CCNB1 isoform 7</fullName>
    </submittedName>
</protein>
<feature type="region of interest" description="Disordered" evidence="1">
    <location>
        <begin position="37"/>
        <end position="61"/>
    </location>
</feature>
<gene>
    <name evidence="2" type="ORF">CK820_G0034232</name>
</gene>
<evidence type="ECO:0000313" key="2">
    <source>
        <dbReference type="EMBL" id="PNI40969.1"/>
    </source>
</evidence>